<dbReference type="PANTHER" id="PTHR46179">
    <property type="entry name" value="ZINC FINGER PROTEIN"/>
    <property type="match status" value="1"/>
</dbReference>
<reference evidence="13 14" key="1">
    <citation type="submission" date="2016-03" db="EMBL/GenBank/DDBJ databases">
        <title>Comparative genomics of the ectomycorrhizal sister species Rhizopogon vinicolor and Rhizopogon vesiculosus (Basidiomycota: Boletales) reveals a divergence of the mating type B locus.</title>
        <authorList>
            <person name="Mujic A.B."/>
            <person name="Kuo A."/>
            <person name="Tritt A."/>
            <person name="Lipzen A."/>
            <person name="Chen C."/>
            <person name="Johnson J."/>
            <person name="Sharma A."/>
            <person name="Barry K."/>
            <person name="Grigoriev I.V."/>
            <person name="Spatafora J.W."/>
        </authorList>
    </citation>
    <scope>NUCLEOTIDE SEQUENCE [LARGE SCALE GENOMIC DNA]</scope>
    <source>
        <strain evidence="13 14">AM-OR11-056</strain>
    </source>
</reference>
<feature type="compositionally biased region" description="Low complexity" evidence="11">
    <location>
        <begin position="79"/>
        <end position="103"/>
    </location>
</feature>
<gene>
    <name evidence="13" type="ORF">AZE42_03269</name>
</gene>
<evidence type="ECO:0000256" key="1">
    <source>
        <dbReference type="ARBA" id="ARBA00004123"/>
    </source>
</evidence>
<dbReference type="GO" id="GO:0005634">
    <property type="term" value="C:nucleus"/>
    <property type="evidence" value="ECO:0007669"/>
    <property type="project" value="UniProtKB-SubCell"/>
</dbReference>
<dbReference type="FunFam" id="3.30.160.60:FF:000125">
    <property type="entry name" value="Putative zinc finger protein 143"/>
    <property type="match status" value="1"/>
</dbReference>
<evidence type="ECO:0000256" key="3">
    <source>
        <dbReference type="ARBA" id="ARBA00022737"/>
    </source>
</evidence>
<evidence type="ECO:0000256" key="10">
    <source>
        <dbReference type="SAM" id="Coils"/>
    </source>
</evidence>
<evidence type="ECO:0000256" key="4">
    <source>
        <dbReference type="ARBA" id="ARBA00022771"/>
    </source>
</evidence>
<keyword evidence="8" id="KW-0539">Nucleus</keyword>
<dbReference type="Gene3D" id="3.30.160.60">
    <property type="entry name" value="Classic Zinc Finger"/>
    <property type="match status" value="2"/>
</dbReference>
<dbReference type="PROSITE" id="PS50157">
    <property type="entry name" value="ZINC_FINGER_C2H2_2"/>
    <property type="match status" value="2"/>
</dbReference>
<evidence type="ECO:0000256" key="9">
    <source>
        <dbReference type="PROSITE-ProRule" id="PRU00042"/>
    </source>
</evidence>
<keyword evidence="10" id="KW-0175">Coiled coil</keyword>
<evidence type="ECO:0000256" key="11">
    <source>
        <dbReference type="SAM" id="MobiDB-lite"/>
    </source>
</evidence>
<keyword evidence="7" id="KW-0804">Transcription</keyword>
<comment type="caution">
    <text evidence="13">The sequence shown here is derived from an EMBL/GenBank/DDBJ whole genome shotgun (WGS) entry which is preliminary data.</text>
</comment>
<dbReference type="SMART" id="SM00355">
    <property type="entry name" value="ZnF_C2H2"/>
    <property type="match status" value="2"/>
</dbReference>
<dbReference type="PANTHER" id="PTHR46179:SF13">
    <property type="entry name" value="C2H2-TYPE DOMAIN-CONTAINING PROTEIN"/>
    <property type="match status" value="1"/>
</dbReference>
<sequence length="673" mass="73590">MDSNIRFSYFDSALCPFPHQPAQRRQLRRSAAVNMTNSPYFARTHSHPRSSSSHRHLSPSGRLNSYYPLPQQQSSLGYSPYASDSSAASAESPLSSSSANESPLPEPPVDSMENDTSHVVNADDYYPYNVADELAAGYLYPHAPRAFALTGYVAENPEVYKQPVAAPLPMPLSVAMGYTYSPEVKKFQPLCPSLPRQEMDPQYTSSFYGSPPTPSAQLATHPLGSDVHTYRQDFDVTYQPQAATSSYPSFPASAPPAPHASYQQPRQDIKIESVPDLVTCYTPPADVTSSPNSLGVYDGFFDTGSPPIDHHNPGISELALRYMPSQSTPLPSMSIPVLPAPVPRQPYLGSSIVSDCERTCQEQEQQRQALRVQTQGLQQQRTVRPVEVSPVMGFTDLPEPEDEDAEGEPDIAAFYHHGSSNSNSGHNSGKNHTVPQGYDFTQRLGLPDAGNNFNVDRDEDADGVDEAALDDNDDDYGAEEVEDDDGDGDFIPHMRATSKNSRSLRSRSFSGRNSARYHPYGSELPQPPRRAAQSPLIAASSLTPGSSTQVGKPRKNARSLPVPVPVPNLTKKSRGRRVPTVGSAGGNGRARGFSDPLGSRIYLCDISGCGKCFARGEHLKRHIRSIHTNEKPHKCPYPGCGKEFSRHDNLGQHMKVHKDLPKMIERMGVVDDG</sequence>
<evidence type="ECO:0000256" key="6">
    <source>
        <dbReference type="ARBA" id="ARBA00023015"/>
    </source>
</evidence>
<evidence type="ECO:0000256" key="5">
    <source>
        <dbReference type="ARBA" id="ARBA00022833"/>
    </source>
</evidence>
<evidence type="ECO:0000256" key="7">
    <source>
        <dbReference type="ARBA" id="ARBA00023163"/>
    </source>
</evidence>
<feature type="domain" description="C2H2-type" evidence="12">
    <location>
        <begin position="602"/>
        <end position="632"/>
    </location>
</feature>
<dbReference type="Proteomes" id="UP000183567">
    <property type="component" value="Unassembled WGS sequence"/>
</dbReference>
<organism evidence="13 14">
    <name type="scientific">Rhizopogon vesiculosus</name>
    <dbReference type="NCBI Taxonomy" id="180088"/>
    <lineage>
        <taxon>Eukaryota</taxon>
        <taxon>Fungi</taxon>
        <taxon>Dikarya</taxon>
        <taxon>Basidiomycota</taxon>
        <taxon>Agaricomycotina</taxon>
        <taxon>Agaricomycetes</taxon>
        <taxon>Agaricomycetidae</taxon>
        <taxon>Boletales</taxon>
        <taxon>Suillineae</taxon>
        <taxon>Rhizopogonaceae</taxon>
        <taxon>Rhizopogon</taxon>
    </lineage>
</organism>
<evidence type="ECO:0000256" key="2">
    <source>
        <dbReference type="ARBA" id="ARBA00022723"/>
    </source>
</evidence>
<feature type="compositionally biased region" description="Low complexity" evidence="11">
    <location>
        <begin position="498"/>
        <end position="514"/>
    </location>
</feature>
<feature type="compositionally biased region" description="Low complexity" evidence="11">
    <location>
        <begin position="416"/>
        <end position="428"/>
    </location>
</feature>
<feature type="compositionally biased region" description="Basic residues" evidence="11">
    <location>
        <begin position="44"/>
        <end position="57"/>
    </location>
</feature>
<keyword evidence="6" id="KW-0805">Transcription regulation</keyword>
<dbReference type="Pfam" id="PF00096">
    <property type="entry name" value="zf-C2H2"/>
    <property type="match status" value="2"/>
</dbReference>
<dbReference type="GO" id="GO:0005694">
    <property type="term" value="C:chromosome"/>
    <property type="evidence" value="ECO:0007669"/>
    <property type="project" value="UniProtKB-ARBA"/>
</dbReference>
<dbReference type="InterPro" id="IPR013087">
    <property type="entry name" value="Znf_C2H2_type"/>
</dbReference>
<accession>A0A1J8PSL6</accession>
<feature type="compositionally biased region" description="Polar residues" evidence="11">
    <location>
        <begin position="540"/>
        <end position="550"/>
    </location>
</feature>
<dbReference type="GO" id="GO:0008270">
    <property type="term" value="F:zinc ion binding"/>
    <property type="evidence" value="ECO:0007669"/>
    <property type="project" value="UniProtKB-KW"/>
</dbReference>
<evidence type="ECO:0000256" key="8">
    <source>
        <dbReference type="ARBA" id="ARBA00023242"/>
    </source>
</evidence>
<feature type="coiled-coil region" evidence="10">
    <location>
        <begin position="353"/>
        <end position="380"/>
    </location>
</feature>
<name>A0A1J8PSL6_9AGAM</name>
<dbReference type="SUPFAM" id="SSF57667">
    <property type="entry name" value="beta-beta-alpha zinc fingers"/>
    <property type="match status" value="1"/>
</dbReference>
<dbReference type="OrthoDB" id="6365676at2759"/>
<dbReference type="AlphaFoldDB" id="A0A1J8PSL6"/>
<keyword evidence="2" id="KW-0479">Metal-binding</keyword>
<feature type="domain" description="C2H2-type" evidence="12">
    <location>
        <begin position="633"/>
        <end position="662"/>
    </location>
</feature>
<feature type="region of interest" description="Disordered" evidence="11">
    <location>
        <begin position="40"/>
        <end position="116"/>
    </location>
</feature>
<keyword evidence="14" id="KW-1185">Reference proteome</keyword>
<dbReference type="PROSITE" id="PS00028">
    <property type="entry name" value="ZINC_FINGER_C2H2_1"/>
    <property type="match status" value="2"/>
</dbReference>
<dbReference type="GO" id="GO:0045893">
    <property type="term" value="P:positive regulation of DNA-templated transcription"/>
    <property type="evidence" value="ECO:0007669"/>
    <property type="project" value="UniProtKB-ARBA"/>
</dbReference>
<feature type="region of interest" description="Disordered" evidence="11">
    <location>
        <begin position="243"/>
        <end position="265"/>
    </location>
</feature>
<dbReference type="GO" id="GO:0000981">
    <property type="term" value="F:DNA-binding transcription factor activity, RNA polymerase II-specific"/>
    <property type="evidence" value="ECO:0007669"/>
    <property type="project" value="UniProtKB-ARBA"/>
</dbReference>
<keyword evidence="5" id="KW-0862">Zinc</keyword>
<evidence type="ECO:0000259" key="12">
    <source>
        <dbReference type="PROSITE" id="PS50157"/>
    </source>
</evidence>
<dbReference type="InterPro" id="IPR051061">
    <property type="entry name" value="Zinc_finger_trans_reg"/>
</dbReference>
<feature type="compositionally biased region" description="Acidic residues" evidence="11">
    <location>
        <begin position="457"/>
        <end position="488"/>
    </location>
</feature>
<dbReference type="FunFam" id="3.30.160.60:FF:001732">
    <property type="entry name" value="Zgc:162936"/>
    <property type="match status" value="1"/>
</dbReference>
<keyword evidence="3" id="KW-0677">Repeat</keyword>
<proteinExistence type="predicted"/>
<dbReference type="GO" id="GO:0000978">
    <property type="term" value="F:RNA polymerase II cis-regulatory region sequence-specific DNA binding"/>
    <property type="evidence" value="ECO:0007669"/>
    <property type="project" value="UniProtKB-ARBA"/>
</dbReference>
<protein>
    <recommendedName>
        <fullName evidence="12">C2H2-type domain-containing protein</fullName>
    </recommendedName>
</protein>
<dbReference type="InterPro" id="IPR036236">
    <property type="entry name" value="Znf_C2H2_sf"/>
</dbReference>
<keyword evidence="4 9" id="KW-0863">Zinc-finger</keyword>
<feature type="compositionally biased region" description="Low complexity" evidence="11">
    <location>
        <begin position="243"/>
        <end position="252"/>
    </location>
</feature>
<evidence type="ECO:0000313" key="14">
    <source>
        <dbReference type="Proteomes" id="UP000183567"/>
    </source>
</evidence>
<dbReference type="STRING" id="180088.A0A1J8PSL6"/>
<evidence type="ECO:0000313" key="13">
    <source>
        <dbReference type="EMBL" id="OJA11877.1"/>
    </source>
</evidence>
<comment type="subcellular location">
    <subcellularLocation>
        <location evidence="1">Nucleus</location>
    </subcellularLocation>
</comment>
<dbReference type="EMBL" id="LVVM01004895">
    <property type="protein sequence ID" value="OJA11877.1"/>
    <property type="molecule type" value="Genomic_DNA"/>
</dbReference>
<feature type="region of interest" description="Disordered" evidence="11">
    <location>
        <begin position="416"/>
        <end position="587"/>
    </location>
</feature>